<keyword evidence="5" id="KW-1185">Reference proteome</keyword>
<organism evidence="4 5">
    <name type="scientific">Vibrio azureus NBRC 104587</name>
    <dbReference type="NCBI Taxonomy" id="1219077"/>
    <lineage>
        <taxon>Bacteria</taxon>
        <taxon>Pseudomonadati</taxon>
        <taxon>Pseudomonadota</taxon>
        <taxon>Gammaproteobacteria</taxon>
        <taxon>Vibrionales</taxon>
        <taxon>Vibrionaceae</taxon>
        <taxon>Vibrio</taxon>
    </lineage>
</organism>
<dbReference type="RefSeq" id="WP_021710495.1">
    <property type="nucleotide sequence ID" value="NZ_BAOB01000353.1"/>
</dbReference>
<name>U3CEK6_9VIBR</name>
<sequence length="111" mass="12718">MINFEELNRYMDNDPVIIQMVFLAYLEEYSDASNTIINLYNNESWSELFIFAHSLKGVLSSFGVDAVVERLKIIEASTNQHIAPSEDQILLVSEQLIDIKKKINGYLTKMA</sequence>
<evidence type="ECO:0000313" key="4">
    <source>
        <dbReference type="EMBL" id="GAD76748.1"/>
    </source>
</evidence>
<dbReference type="InterPro" id="IPR008207">
    <property type="entry name" value="Sig_transdc_His_kin_Hpt_dom"/>
</dbReference>
<dbReference type="Pfam" id="PF01627">
    <property type="entry name" value="Hpt"/>
    <property type="match status" value="1"/>
</dbReference>
<reference evidence="4 5" key="1">
    <citation type="submission" date="2013-09" db="EMBL/GenBank/DDBJ databases">
        <title>Whole genome shotgun sequence of Vibrio azureus NBRC 104587.</title>
        <authorList>
            <person name="Isaki S."/>
            <person name="Hosoyama A."/>
            <person name="Numata M."/>
            <person name="Hashimoto M."/>
            <person name="Hosoyama Y."/>
            <person name="Tsuchikane K."/>
            <person name="Noguchi M."/>
            <person name="Hirakata S."/>
            <person name="Ichikawa N."/>
            <person name="Ohji S."/>
            <person name="Yamazoe A."/>
            <person name="Fujita N."/>
        </authorList>
    </citation>
    <scope>NUCLEOTIDE SEQUENCE [LARGE SCALE GENOMIC DNA]</scope>
    <source>
        <strain evidence="4 5">NBRC 104587</strain>
    </source>
</reference>
<dbReference type="GO" id="GO:0004672">
    <property type="term" value="F:protein kinase activity"/>
    <property type="evidence" value="ECO:0007669"/>
    <property type="project" value="UniProtKB-ARBA"/>
</dbReference>
<dbReference type="EMBL" id="BATL01000051">
    <property type="protein sequence ID" value="GAD76748.1"/>
    <property type="molecule type" value="Genomic_DNA"/>
</dbReference>
<dbReference type="OrthoDB" id="6401882at2"/>
<feature type="modified residue" description="Phosphohistidine" evidence="2">
    <location>
        <position position="53"/>
    </location>
</feature>
<evidence type="ECO:0000259" key="3">
    <source>
        <dbReference type="PROSITE" id="PS50894"/>
    </source>
</evidence>
<accession>U3CEK6</accession>
<protein>
    <recommendedName>
        <fullName evidence="3">HPt domain-containing protein</fullName>
    </recommendedName>
</protein>
<dbReference type="AlphaFoldDB" id="U3CEK6"/>
<proteinExistence type="predicted"/>
<dbReference type="Gene3D" id="1.20.120.160">
    <property type="entry name" value="HPT domain"/>
    <property type="match status" value="1"/>
</dbReference>
<evidence type="ECO:0000256" key="1">
    <source>
        <dbReference type="ARBA" id="ARBA00023012"/>
    </source>
</evidence>
<evidence type="ECO:0000256" key="2">
    <source>
        <dbReference type="PROSITE-ProRule" id="PRU00110"/>
    </source>
</evidence>
<feature type="domain" description="HPt" evidence="3">
    <location>
        <begin position="14"/>
        <end position="111"/>
    </location>
</feature>
<evidence type="ECO:0000313" key="5">
    <source>
        <dbReference type="Proteomes" id="UP000016567"/>
    </source>
</evidence>
<comment type="caution">
    <text evidence="4">The sequence shown here is derived from an EMBL/GenBank/DDBJ whole genome shotgun (WGS) entry which is preliminary data.</text>
</comment>
<dbReference type="InterPro" id="IPR036641">
    <property type="entry name" value="HPT_dom_sf"/>
</dbReference>
<dbReference type="Proteomes" id="UP000016567">
    <property type="component" value="Unassembled WGS sequence"/>
</dbReference>
<keyword evidence="1" id="KW-0902">Two-component regulatory system</keyword>
<dbReference type="PROSITE" id="PS50894">
    <property type="entry name" value="HPT"/>
    <property type="match status" value="1"/>
</dbReference>
<dbReference type="GO" id="GO:0000160">
    <property type="term" value="P:phosphorelay signal transduction system"/>
    <property type="evidence" value="ECO:0007669"/>
    <property type="project" value="UniProtKB-KW"/>
</dbReference>
<dbReference type="SUPFAM" id="SSF47226">
    <property type="entry name" value="Histidine-containing phosphotransfer domain, HPT domain"/>
    <property type="match status" value="1"/>
</dbReference>
<dbReference type="STRING" id="1219077.VAZ01S_051_00130"/>
<gene>
    <name evidence="4" type="ORF">VAZ01S_051_00130</name>
</gene>
<keyword evidence="2" id="KW-0597">Phosphoprotein</keyword>